<dbReference type="Proteomes" id="UP001162741">
    <property type="component" value="Chromosome"/>
</dbReference>
<sequence>MKSVETSSRTNLRIASSRQELALILERMAAELQAGKLDFVCYTGEKNGFLLELKCIPFDLNANHLRSNAFHNAG</sequence>
<accession>A0ABY6IXD0</accession>
<evidence type="ECO:0000313" key="1">
    <source>
        <dbReference type="EMBL" id="UYQ91888.1"/>
    </source>
</evidence>
<protein>
    <submittedName>
        <fullName evidence="1">Uncharacterized protein</fullName>
    </submittedName>
</protein>
<dbReference type="EMBL" id="CP107006">
    <property type="protein sequence ID" value="UYQ91888.1"/>
    <property type="molecule type" value="Genomic_DNA"/>
</dbReference>
<name>A0ABY6IXD0_9BACT</name>
<dbReference type="RefSeq" id="WP_244842823.1">
    <property type="nucleotide sequence ID" value="NZ_CP107006.1"/>
</dbReference>
<evidence type="ECO:0000313" key="2">
    <source>
        <dbReference type="Proteomes" id="UP001162741"/>
    </source>
</evidence>
<reference evidence="1" key="1">
    <citation type="submission" date="2022-10" db="EMBL/GenBank/DDBJ databases">
        <title>Chitinophaga sp. nov., isolated from soil.</title>
        <authorList>
            <person name="Jeon C.O."/>
        </authorList>
    </citation>
    <scope>NUCLEOTIDE SEQUENCE</scope>
    <source>
        <strain evidence="1">R8</strain>
    </source>
</reference>
<proteinExistence type="predicted"/>
<keyword evidence="2" id="KW-1185">Reference proteome</keyword>
<gene>
    <name evidence="1" type="ORF">MKQ68_17515</name>
</gene>
<organism evidence="1 2">
    <name type="scientific">Chitinophaga horti</name>
    <dbReference type="NCBI Taxonomy" id="2920382"/>
    <lineage>
        <taxon>Bacteria</taxon>
        <taxon>Pseudomonadati</taxon>
        <taxon>Bacteroidota</taxon>
        <taxon>Chitinophagia</taxon>
        <taxon>Chitinophagales</taxon>
        <taxon>Chitinophagaceae</taxon>
        <taxon>Chitinophaga</taxon>
    </lineage>
</organism>